<evidence type="ECO:0008006" key="3">
    <source>
        <dbReference type="Google" id="ProtNLM"/>
    </source>
</evidence>
<dbReference type="InterPro" id="IPR051159">
    <property type="entry name" value="Hexapeptide_acetyltransf"/>
</dbReference>
<name>A0A9D1PDH1_9FIRM</name>
<comment type="caution">
    <text evidence="1">The sequence shown here is derived from an EMBL/GenBank/DDBJ whole genome shotgun (WGS) entry which is preliminary data.</text>
</comment>
<gene>
    <name evidence="1" type="ORF">H9747_04415</name>
</gene>
<reference evidence="1" key="1">
    <citation type="journal article" date="2021" name="PeerJ">
        <title>Extensive microbial diversity within the chicken gut microbiome revealed by metagenomics and culture.</title>
        <authorList>
            <person name="Gilroy R."/>
            <person name="Ravi A."/>
            <person name="Getino M."/>
            <person name="Pursley I."/>
            <person name="Horton D.L."/>
            <person name="Alikhan N.F."/>
            <person name="Baker D."/>
            <person name="Gharbi K."/>
            <person name="Hall N."/>
            <person name="Watson M."/>
            <person name="Adriaenssens E.M."/>
            <person name="Foster-Nyarko E."/>
            <person name="Jarju S."/>
            <person name="Secka A."/>
            <person name="Antonio M."/>
            <person name="Oren A."/>
            <person name="Chaudhuri R.R."/>
            <person name="La Ragione R."/>
            <person name="Hildebrand F."/>
            <person name="Pallen M.J."/>
        </authorList>
    </citation>
    <scope>NUCLEOTIDE SEQUENCE</scope>
    <source>
        <strain evidence="1">CHK195-9823</strain>
    </source>
</reference>
<sequence>MKLDRNLKLLLSSGKPGITVLGPCAVGHTRRCARTDVEPGVCMGQGVHLETGFLGCGSFIGENTRVVFTSEIGRFVTIGENCLIGARVPEDPELISTSYPVREKDLPWCRDWLPVKEPWKKKGPIQRTVIGNDVFIGDRCVIPQGIKVGDGAFLYPGTVPGDDVPPYGILRGNPGQLTGFRFSQEEIRRLLALRWWDFGTELINEIPAKERADMLLVLDKMEEMSGKIPTLSSGETFFSFQHRKYTAFIYRKEKDRETLLRQFPV</sequence>
<dbReference type="SUPFAM" id="SSF51161">
    <property type="entry name" value="Trimeric LpxA-like enzymes"/>
    <property type="match status" value="1"/>
</dbReference>
<dbReference type="InterPro" id="IPR001451">
    <property type="entry name" value="Hexapep"/>
</dbReference>
<dbReference type="PANTHER" id="PTHR23416">
    <property type="entry name" value="SIALIC ACID SYNTHASE-RELATED"/>
    <property type="match status" value="1"/>
</dbReference>
<evidence type="ECO:0000313" key="1">
    <source>
        <dbReference type="EMBL" id="HIV38228.1"/>
    </source>
</evidence>
<dbReference type="Proteomes" id="UP000886814">
    <property type="component" value="Unassembled WGS sequence"/>
</dbReference>
<reference evidence="1" key="2">
    <citation type="submission" date="2021-04" db="EMBL/GenBank/DDBJ databases">
        <authorList>
            <person name="Gilroy R."/>
        </authorList>
    </citation>
    <scope>NUCLEOTIDE SEQUENCE</scope>
    <source>
        <strain evidence="1">CHK195-9823</strain>
    </source>
</reference>
<dbReference type="Gene3D" id="2.160.10.10">
    <property type="entry name" value="Hexapeptide repeat proteins"/>
    <property type="match status" value="1"/>
</dbReference>
<accession>A0A9D1PDH1</accession>
<protein>
    <recommendedName>
        <fullName evidence="3">Acetyltransferase</fullName>
    </recommendedName>
</protein>
<organism evidence="1 2">
    <name type="scientific">Candidatus Blautia stercorigallinarum</name>
    <dbReference type="NCBI Taxonomy" id="2838501"/>
    <lineage>
        <taxon>Bacteria</taxon>
        <taxon>Bacillati</taxon>
        <taxon>Bacillota</taxon>
        <taxon>Clostridia</taxon>
        <taxon>Lachnospirales</taxon>
        <taxon>Lachnospiraceae</taxon>
        <taxon>Blautia</taxon>
    </lineage>
</organism>
<dbReference type="Pfam" id="PF00132">
    <property type="entry name" value="Hexapep"/>
    <property type="match status" value="1"/>
</dbReference>
<dbReference type="EMBL" id="DXIQ01000027">
    <property type="protein sequence ID" value="HIV38228.1"/>
    <property type="molecule type" value="Genomic_DNA"/>
</dbReference>
<dbReference type="Pfam" id="PF14602">
    <property type="entry name" value="Hexapep_2"/>
    <property type="match status" value="1"/>
</dbReference>
<proteinExistence type="predicted"/>
<evidence type="ECO:0000313" key="2">
    <source>
        <dbReference type="Proteomes" id="UP000886814"/>
    </source>
</evidence>
<dbReference type="AlphaFoldDB" id="A0A9D1PDH1"/>
<dbReference type="InterPro" id="IPR011004">
    <property type="entry name" value="Trimer_LpxA-like_sf"/>
</dbReference>